<feature type="region of interest" description="Disordered" evidence="1">
    <location>
        <begin position="83"/>
        <end position="129"/>
    </location>
</feature>
<dbReference type="Proteomes" id="UP000291343">
    <property type="component" value="Unassembled WGS sequence"/>
</dbReference>
<feature type="compositionally biased region" description="Basic and acidic residues" evidence="1">
    <location>
        <begin position="115"/>
        <end position="129"/>
    </location>
</feature>
<reference evidence="2 3" key="1">
    <citation type="journal article" date="2017" name="Gigascience">
        <title>Genome sequence of the small brown planthopper, Laodelphax striatellus.</title>
        <authorList>
            <person name="Zhu J."/>
            <person name="Jiang F."/>
            <person name="Wang X."/>
            <person name="Yang P."/>
            <person name="Bao Y."/>
            <person name="Zhao W."/>
            <person name="Wang W."/>
            <person name="Lu H."/>
            <person name="Wang Q."/>
            <person name="Cui N."/>
            <person name="Li J."/>
            <person name="Chen X."/>
            <person name="Luo L."/>
            <person name="Yu J."/>
            <person name="Kang L."/>
            <person name="Cui F."/>
        </authorList>
    </citation>
    <scope>NUCLEOTIDE SEQUENCE [LARGE SCALE GENOMIC DNA]</scope>
    <source>
        <strain evidence="2">Lst14</strain>
    </source>
</reference>
<name>A0A482XLG7_LAOST</name>
<sequence length="185" mass="21071">MKQKLNSVGKRLQETEKTALMNCVTGARFQKSESFDDDRTCRYVRVNYKVTVPTRHPGTSLERSLDRRKLIVFFQIKVERGEEGGKVEERGRRAGGGGGGRGEGGGGEKEEVEEVKEVGKDDVEEEVKKEKNKEILVPLHFSFTPPTPLEQHSPPLTYFQGRDGYLNYYLTRFKGQRAFGDRKEL</sequence>
<evidence type="ECO:0000256" key="1">
    <source>
        <dbReference type="SAM" id="MobiDB-lite"/>
    </source>
</evidence>
<evidence type="ECO:0000313" key="3">
    <source>
        <dbReference type="Proteomes" id="UP000291343"/>
    </source>
</evidence>
<keyword evidence="3" id="KW-1185">Reference proteome</keyword>
<gene>
    <name evidence="2" type="ORF">LSTR_LSTR012553</name>
</gene>
<dbReference type="InParanoid" id="A0A482XLG7"/>
<dbReference type="EMBL" id="QKKF02006764">
    <property type="protein sequence ID" value="RZF46259.1"/>
    <property type="molecule type" value="Genomic_DNA"/>
</dbReference>
<feature type="compositionally biased region" description="Gly residues" evidence="1">
    <location>
        <begin position="94"/>
        <end position="105"/>
    </location>
</feature>
<proteinExistence type="predicted"/>
<evidence type="ECO:0000313" key="2">
    <source>
        <dbReference type="EMBL" id="RZF46259.1"/>
    </source>
</evidence>
<comment type="caution">
    <text evidence="2">The sequence shown here is derived from an EMBL/GenBank/DDBJ whole genome shotgun (WGS) entry which is preliminary data.</text>
</comment>
<organism evidence="2 3">
    <name type="scientific">Laodelphax striatellus</name>
    <name type="common">Small brown planthopper</name>
    <name type="synonym">Delphax striatella</name>
    <dbReference type="NCBI Taxonomy" id="195883"/>
    <lineage>
        <taxon>Eukaryota</taxon>
        <taxon>Metazoa</taxon>
        <taxon>Ecdysozoa</taxon>
        <taxon>Arthropoda</taxon>
        <taxon>Hexapoda</taxon>
        <taxon>Insecta</taxon>
        <taxon>Pterygota</taxon>
        <taxon>Neoptera</taxon>
        <taxon>Paraneoptera</taxon>
        <taxon>Hemiptera</taxon>
        <taxon>Auchenorrhyncha</taxon>
        <taxon>Fulgoroidea</taxon>
        <taxon>Delphacidae</taxon>
        <taxon>Criomorphinae</taxon>
        <taxon>Laodelphax</taxon>
    </lineage>
</organism>
<feature type="compositionally biased region" description="Basic and acidic residues" evidence="1">
    <location>
        <begin position="83"/>
        <end position="92"/>
    </location>
</feature>
<protein>
    <submittedName>
        <fullName evidence="2">Uncharacterized protein</fullName>
    </submittedName>
</protein>
<dbReference type="AlphaFoldDB" id="A0A482XLG7"/>
<accession>A0A482XLG7</accession>